<dbReference type="Pfam" id="PF19456">
    <property type="entry name" value="MobI"/>
    <property type="match status" value="1"/>
</dbReference>
<protein>
    <submittedName>
        <fullName evidence="1">Uncharacterized protein</fullName>
    </submittedName>
</protein>
<evidence type="ECO:0000313" key="2">
    <source>
        <dbReference type="Proteomes" id="UP000284451"/>
    </source>
</evidence>
<accession>A0A443KCP5</accession>
<organism evidence="1 2">
    <name type="scientific">Paenirhodobacter populi</name>
    <dbReference type="NCBI Taxonomy" id="2306993"/>
    <lineage>
        <taxon>Bacteria</taxon>
        <taxon>Pseudomonadati</taxon>
        <taxon>Pseudomonadota</taxon>
        <taxon>Alphaproteobacteria</taxon>
        <taxon>Rhodobacterales</taxon>
        <taxon>Rhodobacter group</taxon>
        <taxon>Paenirhodobacter</taxon>
    </lineage>
</organism>
<gene>
    <name evidence="1" type="ORF">D2T29_12900</name>
</gene>
<evidence type="ECO:0000313" key="1">
    <source>
        <dbReference type="EMBL" id="RWR30564.1"/>
    </source>
</evidence>
<proteinExistence type="predicted"/>
<dbReference type="InterPro" id="IPR045809">
    <property type="entry name" value="MobI"/>
</dbReference>
<dbReference type="AlphaFoldDB" id="A0A443KCP5"/>
<dbReference type="EMBL" id="SAUY01000015">
    <property type="protein sequence ID" value="RWR30564.1"/>
    <property type="molecule type" value="Genomic_DNA"/>
</dbReference>
<name>A0A443KCP5_9RHOB</name>
<comment type="caution">
    <text evidence="1">The sequence shown here is derived from an EMBL/GenBank/DDBJ whole genome shotgun (WGS) entry which is preliminary data.</text>
</comment>
<sequence>MLTAVESDFYRRKSFDFLRENEEFVKLELTQAAQKLAEEAQLLIRVKDKRKKRKPPCVLVTRTSGSGWGPQVVWIRYSTKTFKFSNGDQKRLTQVIPRGQSLRYPNAIFKGYEPELRLELQKIEERAAAIRRDIRFWSEVFRTAKKADEQGIAR</sequence>
<reference evidence="1 2" key="2">
    <citation type="submission" date="2019-01" db="EMBL/GenBank/DDBJ databases">
        <authorList>
            <person name="Li Y."/>
        </authorList>
    </citation>
    <scope>NUCLEOTIDE SEQUENCE [LARGE SCALE GENOMIC DNA]</scope>
    <source>
        <strain evidence="1 2">07D10-4-3</strain>
    </source>
</reference>
<reference evidence="1 2" key="1">
    <citation type="submission" date="2019-01" db="EMBL/GenBank/DDBJ databases">
        <title>Sinorhodobacter populi sp. nov. isolated from the symptomatic bark tissue of Populus euramericana canker.</title>
        <authorList>
            <person name="Xu G."/>
        </authorList>
    </citation>
    <scope>NUCLEOTIDE SEQUENCE [LARGE SCALE GENOMIC DNA]</scope>
    <source>
        <strain evidence="1 2">07D10-4-3</strain>
    </source>
</reference>
<dbReference type="Proteomes" id="UP000284451">
    <property type="component" value="Unassembled WGS sequence"/>
</dbReference>